<sequence>MGGVPDKGVPIGSIEIGLIVSCTLEACLAAAFGWLIVLASSKGRGLPFLLSIAVMLVSAWTSLFNIQWLILGRAPETGADVAWLGVIGAVFCGFALYLIDDHVDKFKIKFSSVNDFVHSINEGGSLYIWQALSFAVMYGVIWANSPYAMQN</sequence>
<accession>A0A9E5MQQ5</accession>
<evidence type="ECO:0000313" key="3">
    <source>
        <dbReference type="Proteomes" id="UP000787472"/>
    </source>
</evidence>
<protein>
    <submittedName>
        <fullName evidence="2">Uncharacterized protein</fullName>
    </submittedName>
</protein>
<keyword evidence="1" id="KW-0812">Transmembrane</keyword>
<feature type="transmembrane region" description="Helical" evidence="1">
    <location>
        <begin position="126"/>
        <end position="145"/>
    </location>
</feature>
<name>A0A9E5MQQ5_9GAMM</name>
<feature type="transmembrane region" description="Helical" evidence="1">
    <location>
        <begin position="46"/>
        <end position="70"/>
    </location>
</feature>
<evidence type="ECO:0000256" key="1">
    <source>
        <dbReference type="SAM" id="Phobius"/>
    </source>
</evidence>
<feature type="transmembrane region" description="Helical" evidence="1">
    <location>
        <begin position="82"/>
        <end position="99"/>
    </location>
</feature>
<gene>
    <name evidence="2" type="ORF">G8770_23720</name>
</gene>
<dbReference type="EMBL" id="JAAONZ010000043">
    <property type="protein sequence ID" value="NHO68572.1"/>
    <property type="molecule type" value="Genomic_DNA"/>
</dbReference>
<organism evidence="2 3">
    <name type="scientific">Pseudomaricurvus hydrocarbonicus</name>
    <dbReference type="NCBI Taxonomy" id="1470433"/>
    <lineage>
        <taxon>Bacteria</taxon>
        <taxon>Pseudomonadati</taxon>
        <taxon>Pseudomonadota</taxon>
        <taxon>Gammaproteobacteria</taxon>
        <taxon>Cellvibrionales</taxon>
        <taxon>Cellvibrionaceae</taxon>
        <taxon>Pseudomaricurvus</taxon>
    </lineage>
</organism>
<feature type="transmembrane region" description="Helical" evidence="1">
    <location>
        <begin position="16"/>
        <end position="39"/>
    </location>
</feature>
<dbReference type="AlphaFoldDB" id="A0A9E5MQQ5"/>
<keyword evidence="1" id="KW-1133">Transmembrane helix</keyword>
<evidence type="ECO:0000313" key="2">
    <source>
        <dbReference type="EMBL" id="NHO68572.1"/>
    </source>
</evidence>
<dbReference type="Proteomes" id="UP000787472">
    <property type="component" value="Unassembled WGS sequence"/>
</dbReference>
<comment type="caution">
    <text evidence="2">The sequence shown here is derived from an EMBL/GenBank/DDBJ whole genome shotgun (WGS) entry which is preliminary data.</text>
</comment>
<reference evidence="2" key="1">
    <citation type="submission" date="2020-03" db="EMBL/GenBank/DDBJ databases">
        <authorList>
            <person name="Guo F."/>
        </authorList>
    </citation>
    <scope>NUCLEOTIDE SEQUENCE</scope>
    <source>
        <strain evidence="2">JCM 30134</strain>
    </source>
</reference>
<proteinExistence type="predicted"/>
<keyword evidence="1" id="KW-0472">Membrane</keyword>
<keyword evidence="3" id="KW-1185">Reference proteome</keyword>